<dbReference type="InterPro" id="IPR019301">
    <property type="entry name" value="Flagellar_prot_FlgJ_N"/>
</dbReference>
<dbReference type="KEGG" id="knv:Pan216_03700"/>
<dbReference type="Proteomes" id="UP000317093">
    <property type="component" value="Chromosome"/>
</dbReference>
<dbReference type="AlphaFoldDB" id="A0A518AXU6"/>
<dbReference type="RefSeq" id="WP_145253973.1">
    <property type="nucleotide sequence ID" value="NZ_CP036279.1"/>
</dbReference>
<dbReference type="Pfam" id="PF10135">
    <property type="entry name" value="Rod-binding"/>
    <property type="match status" value="1"/>
</dbReference>
<gene>
    <name evidence="3" type="ORF">Pan216_03700</name>
</gene>
<protein>
    <submittedName>
        <fullName evidence="3">Rod binding protein</fullName>
    </submittedName>
</protein>
<feature type="region of interest" description="Disordered" evidence="1">
    <location>
        <begin position="1"/>
        <end position="39"/>
    </location>
</feature>
<evidence type="ECO:0000259" key="2">
    <source>
        <dbReference type="Pfam" id="PF10135"/>
    </source>
</evidence>
<reference evidence="3 4" key="1">
    <citation type="submission" date="2019-02" db="EMBL/GenBank/DDBJ databases">
        <title>Deep-cultivation of Planctomycetes and their phenomic and genomic characterization uncovers novel biology.</title>
        <authorList>
            <person name="Wiegand S."/>
            <person name="Jogler M."/>
            <person name="Boedeker C."/>
            <person name="Pinto D."/>
            <person name="Vollmers J."/>
            <person name="Rivas-Marin E."/>
            <person name="Kohn T."/>
            <person name="Peeters S.H."/>
            <person name="Heuer A."/>
            <person name="Rast P."/>
            <person name="Oberbeckmann S."/>
            <person name="Bunk B."/>
            <person name="Jeske O."/>
            <person name="Meyerdierks A."/>
            <person name="Storesund J.E."/>
            <person name="Kallscheuer N."/>
            <person name="Luecker S."/>
            <person name="Lage O.M."/>
            <person name="Pohl T."/>
            <person name="Merkel B.J."/>
            <person name="Hornburger P."/>
            <person name="Mueller R.-W."/>
            <person name="Bruemmer F."/>
            <person name="Labrenz M."/>
            <person name="Spormann A.M."/>
            <person name="Op den Camp H."/>
            <person name="Overmann J."/>
            <person name="Amann R."/>
            <person name="Jetten M.S.M."/>
            <person name="Mascher T."/>
            <person name="Medema M.H."/>
            <person name="Devos D.P."/>
            <person name="Kaster A.-K."/>
            <person name="Ovreas L."/>
            <person name="Rohde M."/>
            <person name="Galperin M.Y."/>
            <person name="Jogler C."/>
        </authorList>
    </citation>
    <scope>NUCLEOTIDE SEQUENCE [LARGE SCALE GENOMIC DNA]</scope>
    <source>
        <strain evidence="3 4">Pan216</strain>
    </source>
</reference>
<dbReference type="EMBL" id="CP036279">
    <property type="protein sequence ID" value="QDU59541.1"/>
    <property type="molecule type" value="Genomic_DNA"/>
</dbReference>
<name>A0A518AXU6_9BACT</name>
<evidence type="ECO:0000256" key="1">
    <source>
        <dbReference type="SAM" id="MobiDB-lite"/>
    </source>
</evidence>
<keyword evidence="4" id="KW-1185">Reference proteome</keyword>
<feature type="compositionally biased region" description="Basic and acidic residues" evidence="1">
    <location>
        <begin position="173"/>
        <end position="195"/>
    </location>
</feature>
<proteinExistence type="predicted"/>
<evidence type="ECO:0000313" key="3">
    <source>
        <dbReference type="EMBL" id="QDU59541.1"/>
    </source>
</evidence>
<dbReference type="OrthoDB" id="280272at2"/>
<sequence>MRIGSEMGLRFPGTGSSISPQGMRVSEETDQASAPATQVPNAELRQGMGLLGGDAAKLLPHLSEAPSFDPTEASSNGELREKFQEFVAGTFYKRLLTAMRDTVTETKLIHGGRAEEIFREQLDGILVERMATARGGDLSAAMFENFVGRLNAGNLGASAFPVAPNATPSVRQPLDDDRPDSTAAGEPREPLDRTL</sequence>
<feature type="domain" description="Flagellar protein FlgJ N-terminal" evidence="2">
    <location>
        <begin position="98"/>
        <end position="143"/>
    </location>
</feature>
<feature type="region of interest" description="Disordered" evidence="1">
    <location>
        <begin position="163"/>
        <end position="195"/>
    </location>
</feature>
<evidence type="ECO:0000313" key="4">
    <source>
        <dbReference type="Proteomes" id="UP000317093"/>
    </source>
</evidence>
<organism evidence="3 4">
    <name type="scientific">Kolteria novifilia</name>
    <dbReference type="NCBI Taxonomy" id="2527975"/>
    <lineage>
        <taxon>Bacteria</taxon>
        <taxon>Pseudomonadati</taxon>
        <taxon>Planctomycetota</taxon>
        <taxon>Planctomycetia</taxon>
        <taxon>Kolteriales</taxon>
        <taxon>Kolteriaceae</taxon>
        <taxon>Kolteria</taxon>
    </lineage>
</organism>
<accession>A0A518AXU6</accession>